<gene>
    <name evidence="4" type="ORF">HU230_17230</name>
    <name evidence="3" type="ORF">J4P68_00205</name>
</gene>
<keyword evidence="2" id="KW-0732">Signal</keyword>
<evidence type="ECO:0000256" key="1">
    <source>
        <dbReference type="SAM" id="MobiDB-lite"/>
    </source>
</evidence>
<reference evidence="4" key="1">
    <citation type="submission" date="2020-06" db="EMBL/GenBank/DDBJ databases">
        <title>Whole Genome Sequence of Bradyrhizobium sp. Strain 66S1MB.</title>
        <authorList>
            <person name="Bromfield E."/>
            <person name="Cloutier S."/>
        </authorList>
    </citation>
    <scope>NUCLEOTIDE SEQUENCE</scope>
    <source>
        <strain evidence="4">66S1MB</strain>
    </source>
</reference>
<evidence type="ECO:0008006" key="6">
    <source>
        <dbReference type="Google" id="ProtNLM"/>
    </source>
</evidence>
<dbReference type="RefSeq" id="WP_176531117.1">
    <property type="nucleotide sequence ID" value="NZ_CP088022.1"/>
</dbReference>
<feature type="region of interest" description="Disordered" evidence="1">
    <location>
        <begin position="21"/>
        <end position="45"/>
    </location>
</feature>
<evidence type="ECO:0000256" key="2">
    <source>
        <dbReference type="SAM" id="SignalP"/>
    </source>
</evidence>
<feature type="signal peptide" evidence="2">
    <location>
        <begin position="1"/>
        <end position="23"/>
    </location>
</feature>
<dbReference type="EMBL" id="JABWSX010000001">
    <property type="protein sequence ID" value="NVL07446.1"/>
    <property type="molecule type" value="Genomic_DNA"/>
</dbReference>
<proteinExistence type="predicted"/>
<dbReference type="AlphaFoldDB" id="A0A973WNA9"/>
<reference evidence="3" key="2">
    <citation type="journal article" date="2021" name="Int. J. Syst. Evol. Microbiol.">
        <title>Bradyrhizobium septentrionale sp. nov. (sv. septentrionale) and Bradyrhizobium quebecense sp. nov. (sv. septentrionale) associated with legumes native to Canada possess rearranged symbiosis genes and numerous insertion sequences.</title>
        <authorList>
            <person name="Bromfield E.S.P."/>
            <person name="Cloutier S."/>
        </authorList>
    </citation>
    <scope>NUCLEOTIDE SEQUENCE</scope>
    <source>
        <strain evidence="3">12S5</strain>
    </source>
</reference>
<organism evidence="4">
    <name type="scientific">Bradyrhizobium quebecense</name>
    <dbReference type="NCBI Taxonomy" id="2748629"/>
    <lineage>
        <taxon>Bacteria</taxon>
        <taxon>Pseudomonadati</taxon>
        <taxon>Pseudomonadota</taxon>
        <taxon>Alphaproteobacteria</taxon>
        <taxon>Hyphomicrobiales</taxon>
        <taxon>Nitrobacteraceae</taxon>
        <taxon>Bradyrhizobium</taxon>
    </lineage>
</organism>
<dbReference type="EMBL" id="JAGEPA010000001">
    <property type="protein sequence ID" value="MBO1427857.1"/>
    <property type="molecule type" value="Genomic_DNA"/>
</dbReference>
<feature type="compositionally biased region" description="Basic and acidic residues" evidence="1">
    <location>
        <begin position="24"/>
        <end position="40"/>
    </location>
</feature>
<keyword evidence="5" id="KW-1185">Reference proteome</keyword>
<sequence length="184" mass="20014">MRLLKSAMLLTVFALSCAGPTSAQDRDEKLPKGPPPRERLGPTTSADVLTQEVVPAPENGNIILKFRDTTQVYFKRQVSAVRLDDDLLVTAIPKSDHVIAFTGLAPGVSKVTIESKDGTNDTYGLVTIVREPHVVKIYQRGEINRVSGERRSDSSSAIGGYVSLNCNEIGCAELEPEVQPRLPK</sequence>
<name>A0A973WNA9_9BRAD</name>
<evidence type="ECO:0000313" key="4">
    <source>
        <dbReference type="EMBL" id="NVL07446.1"/>
    </source>
</evidence>
<comment type="caution">
    <text evidence="4">The sequence shown here is derived from an EMBL/GenBank/DDBJ whole genome shotgun (WGS) entry which is preliminary data.</text>
</comment>
<evidence type="ECO:0000313" key="5">
    <source>
        <dbReference type="Proteomes" id="UP000692816"/>
    </source>
</evidence>
<feature type="chain" id="PRO_5036856463" description="Pilus formation protein N-terminal domain-containing protein" evidence="2">
    <location>
        <begin position="24"/>
        <end position="184"/>
    </location>
</feature>
<dbReference type="PROSITE" id="PS51257">
    <property type="entry name" value="PROKAR_LIPOPROTEIN"/>
    <property type="match status" value="1"/>
</dbReference>
<evidence type="ECO:0000313" key="3">
    <source>
        <dbReference type="EMBL" id="MBO1427857.1"/>
    </source>
</evidence>
<accession>A0A973WNA9</accession>
<dbReference type="Proteomes" id="UP000692816">
    <property type="component" value="Unassembled WGS sequence"/>
</dbReference>
<protein>
    <recommendedName>
        <fullName evidence="6">Pilus formation protein N-terminal domain-containing protein</fullName>
    </recommendedName>
</protein>